<organism evidence="2 3">
    <name type="scientific">Plakobranchus ocellatus</name>
    <dbReference type="NCBI Taxonomy" id="259542"/>
    <lineage>
        <taxon>Eukaryota</taxon>
        <taxon>Metazoa</taxon>
        <taxon>Spiralia</taxon>
        <taxon>Lophotrochozoa</taxon>
        <taxon>Mollusca</taxon>
        <taxon>Gastropoda</taxon>
        <taxon>Heterobranchia</taxon>
        <taxon>Euthyneura</taxon>
        <taxon>Panpulmonata</taxon>
        <taxon>Sacoglossa</taxon>
        <taxon>Placobranchoidea</taxon>
        <taxon>Plakobranchidae</taxon>
        <taxon>Plakobranchus</taxon>
    </lineage>
</organism>
<protein>
    <submittedName>
        <fullName evidence="2">Uncharacterized protein</fullName>
    </submittedName>
</protein>
<feature type="region of interest" description="Disordered" evidence="1">
    <location>
        <begin position="327"/>
        <end position="368"/>
    </location>
</feature>
<proteinExistence type="predicted"/>
<feature type="compositionally biased region" description="Basic and acidic residues" evidence="1">
    <location>
        <begin position="327"/>
        <end position="340"/>
    </location>
</feature>
<accession>A0AAV3YHX4</accession>
<evidence type="ECO:0000313" key="3">
    <source>
        <dbReference type="Proteomes" id="UP000735302"/>
    </source>
</evidence>
<gene>
    <name evidence="2" type="ORF">PoB_000894700</name>
</gene>
<evidence type="ECO:0000313" key="2">
    <source>
        <dbReference type="EMBL" id="GFN82441.1"/>
    </source>
</evidence>
<reference evidence="2 3" key="1">
    <citation type="journal article" date="2021" name="Elife">
        <title>Chloroplast acquisition without the gene transfer in kleptoplastic sea slugs, Plakobranchus ocellatus.</title>
        <authorList>
            <person name="Maeda T."/>
            <person name="Takahashi S."/>
            <person name="Yoshida T."/>
            <person name="Shimamura S."/>
            <person name="Takaki Y."/>
            <person name="Nagai Y."/>
            <person name="Toyoda A."/>
            <person name="Suzuki Y."/>
            <person name="Arimoto A."/>
            <person name="Ishii H."/>
            <person name="Satoh N."/>
            <person name="Nishiyama T."/>
            <person name="Hasebe M."/>
            <person name="Maruyama T."/>
            <person name="Minagawa J."/>
            <person name="Obokata J."/>
            <person name="Shigenobu S."/>
        </authorList>
    </citation>
    <scope>NUCLEOTIDE SEQUENCE [LARGE SCALE GENOMIC DNA]</scope>
</reference>
<dbReference type="Proteomes" id="UP000735302">
    <property type="component" value="Unassembled WGS sequence"/>
</dbReference>
<feature type="region of interest" description="Disordered" evidence="1">
    <location>
        <begin position="257"/>
        <end position="288"/>
    </location>
</feature>
<comment type="caution">
    <text evidence="2">The sequence shown here is derived from an EMBL/GenBank/DDBJ whole genome shotgun (WGS) entry which is preliminary data.</text>
</comment>
<keyword evidence="3" id="KW-1185">Reference proteome</keyword>
<sequence length="472" mass="53357">MATKHNTSRRWSSNLTYTGLTKIHSDVLSGTTARNTLANRRTSCVLSTESNLHQKELRSLDLNKQALKNSMLAYSEKMRNIASEKSRLLSRHPTEQHYAERVMTRIRTDIPKKPKAFNFVTDAFVRQSSAETIVQRKKVTDEQSSDFSVLRDISSERTDPPFDPQVRMSIDSGISIDSKNDCAEILSDSNSFDHTDSCGSDSDSIASWSCLSTRSDSCFTLKSAIKSEECPASDGEASGTETTLCKRKSRRRKWRVGKENPQLPTVLDDESFDDERVSSPTNNGNADLSIMPFPLNNLGESLNSSELFQSKVSGPLSRTDYRYFRVRSASEDRKPQDIKSKPKPVQSPSVTTIRLRRSKHKPKQDAKQECQRFRYSEQMGTSIEKQVPPHSTQLGVSALRQMLSMDSIQEMPADLEIEDSLSETIFDEAIAQLEIVSARSDKELKSALRKENFSEPHGKKHVHFFLPDIFKR</sequence>
<name>A0AAV3YHX4_9GAST</name>
<evidence type="ECO:0000256" key="1">
    <source>
        <dbReference type="SAM" id="MobiDB-lite"/>
    </source>
</evidence>
<dbReference type="AlphaFoldDB" id="A0AAV3YHX4"/>
<dbReference type="EMBL" id="BLXT01000981">
    <property type="protein sequence ID" value="GFN82441.1"/>
    <property type="molecule type" value="Genomic_DNA"/>
</dbReference>